<protein>
    <recommendedName>
        <fullName evidence="3">Transformation system protein</fullName>
    </recommendedName>
</protein>
<accession>A0A6S6T0R7</accession>
<sequence>MNKVEELEKKWFNYKVKKTLKPLMRLSLFSLVVGGSYYLYDSKSVSFFSIPLSEKATNVLGVSLEANSSIQEKPIEAVAKTPVVKEKSEVEVVEQKEILDALALAPIIPVIDMEKEERIRETKRRAKPKNSSNVVAAKPNTYLTAKELAVISKSERRVESVPHKTKKMKFETTSVNYLDTIKEKFRKSKNPREAVILSRSYYKSGQYKEAEKWALSANKLDSSLEESWLLFAKSKAKLGKKEEALKILVSYYKKSQSDKAKRVIGQIKTGKI</sequence>
<organism evidence="2">
    <name type="scientific">uncultured Sulfurovum sp</name>
    <dbReference type="NCBI Taxonomy" id="269237"/>
    <lineage>
        <taxon>Bacteria</taxon>
        <taxon>Pseudomonadati</taxon>
        <taxon>Campylobacterota</taxon>
        <taxon>Epsilonproteobacteria</taxon>
        <taxon>Campylobacterales</taxon>
        <taxon>Sulfurovaceae</taxon>
        <taxon>Sulfurovum</taxon>
        <taxon>environmental samples</taxon>
    </lineage>
</organism>
<gene>
    <name evidence="2" type="ORF">HELGO_WM19379</name>
</gene>
<evidence type="ECO:0000313" key="2">
    <source>
        <dbReference type="EMBL" id="CAA6816651.1"/>
    </source>
</evidence>
<dbReference type="Gene3D" id="1.25.40.10">
    <property type="entry name" value="Tetratricopeptide repeat domain"/>
    <property type="match status" value="1"/>
</dbReference>
<dbReference type="EMBL" id="CACVAR010000267">
    <property type="protein sequence ID" value="CAA6816651.1"/>
    <property type="molecule type" value="Genomic_DNA"/>
</dbReference>
<evidence type="ECO:0008006" key="3">
    <source>
        <dbReference type="Google" id="ProtNLM"/>
    </source>
</evidence>
<reference evidence="2" key="1">
    <citation type="submission" date="2020-01" db="EMBL/GenBank/DDBJ databases">
        <authorList>
            <person name="Meier V. D."/>
            <person name="Meier V D."/>
        </authorList>
    </citation>
    <scope>NUCLEOTIDE SEQUENCE</scope>
    <source>
        <strain evidence="2">HLG_WM_MAG_03</strain>
    </source>
</reference>
<feature type="transmembrane region" description="Helical" evidence="1">
    <location>
        <begin position="23"/>
        <end position="40"/>
    </location>
</feature>
<keyword evidence="1" id="KW-1133">Transmembrane helix</keyword>
<dbReference type="AlphaFoldDB" id="A0A6S6T0R7"/>
<name>A0A6S6T0R7_9BACT</name>
<dbReference type="SUPFAM" id="SSF48452">
    <property type="entry name" value="TPR-like"/>
    <property type="match status" value="1"/>
</dbReference>
<proteinExistence type="predicted"/>
<evidence type="ECO:0000256" key="1">
    <source>
        <dbReference type="SAM" id="Phobius"/>
    </source>
</evidence>
<keyword evidence="1" id="KW-0472">Membrane</keyword>
<keyword evidence="1" id="KW-0812">Transmembrane</keyword>
<dbReference type="Pfam" id="PF12895">
    <property type="entry name" value="ANAPC3"/>
    <property type="match status" value="1"/>
</dbReference>
<dbReference type="InterPro" id="IPR011990">
    <property type="entry name" value="TPR-like_helical_dom_sf"/>
</dbReference>